<dbReference type="InterPro" id="IPR032444">
    <property type="entry name" value="Keratin_2_head"/>
</dbReference>
<dbReference type="PROSITE" id="PS00226">
    <property type="entry name" value="IF_ROD_1"/>
    <property type="match status" value="1"/>
</dbReference>
<dbReference type="PROSITE" id="PS51842">
    <property type="entry name" value="IF_ROD_2"/>
    <property type="match status" value="1"/>
</dbReference>
<dbReference type="PANTHER" id="PTHR45616">
    <property type="entry name" value="GATA-TYPE DOMAIN-CONTAINING PROTEIN"/>
    <property type="match status" value="1"/>
</dbReference>
<organism evidence="6 7">
    <name type="scientific">Cirrhinus molitorella</name>
    <name type="common">mud carp</name>
    <dbReference type="NCBI Taxonomy" id="172907"/>
    <lineage>
        <taxon>Eukaryota</taxon>
        <taxon>Metazoa</taxon>
        <taxon>Chordata</taxon>
        <taxon>Craniata</taxon>
        <taxon>Vertebrata</taxon>
        <taxon>Euteleostomi</taxon>
        <taxon>Actinopterygii</taxon>
        <taxon>Neopterygii</taxon>
        <taxon>Teleostei</taxon>
        <taxon>Ostariophysi</taxon>
        <taxon>Cypriniformes</taxon>
        <taxon>Cyprinidae</taxon>
        <taxon>Labeoninae</taxon>
        <taxon>Labeonini</taxon>
        <taxon>Cirrhinus</taxon>
    </lineage>
</organism>
<dbReference type="SMART" id="SM01391">
    <property type="entry name" value="Filament"/>
    <property type="match status" value="1"/>
</dbReference>
<evidence type="ECO:0000313" key="7">
    <source>
        <dbReference type="Proteomes" id="UP001558613"/>
    </source>
</evidence>
<feature type="coiled-coil region" evidence="4">
    <location>
        <begin position="126"/>
        <end position="223"/>
    </location>
</feature>
<evidence type="ECO:0000256" key="4">
    <source>
        <dbReference type="SAM" id="Coils"/>
    </source>
</evidence>
<dbReference type="Proteomes" id="UP001558613">
    <property type="component" value="Unassembled WGS sequence"/>
</dbReference>
<dbReference type="PRINTS" id="PR01276">
    <property type="entry name" value="TYPE2KERATIN"/>
</dbReference>
<keyword evidence="2 4" id="KW-0175">Coiled coil</keyword>
<dbReference type="Pfam" id="PF00038">
    <property type="entry name" value="Filament"/>
    <property type="match status" value="1"/>
</dbReference>
<dbReference type="PANTHER" id="PTHR45616:SF9">
    <property type="entry name" value="KERATIN, TYPE II CYTOSKELETAL 8-RELATED"/>
    <property type="match status" value="1"/>
</dbReference>
<keyword evidence="7" id="KW-1185">Reference proteome</keyword>
<dbReference type="Gene3D" id="1.20.5.170">
    <property type="match status" value="1"/>
</dbReference>
<evidence type="ECO:0000313" key="6">
    <source>
        <dbReference type="EMBL" id="KAL1270330.1"/>
    </source>
</evidence>
<evidence type="ECO:0000259" key="5">
    <source>
        <dbReference type="PROSITE" id="PS51842"/>
    </source>
</evidence>
<comment type="caution">
    <text evidence="6">The sequence shown here is derived from an EMBL/GenBank/DDBJ whole genome shotgun (WGS) entry which is preliminary data.</text>
</comment>
<dbReference type="InterPro" id="IPR039008">
    <property type="entry name" value="IF_rod_dom"/>
</dbReference>
<feature type="domain" description="IF rod" evidence="5">
    <location>
        <begin position="122"/>
        <end position="433"/>
    </location>
</feature>
<gene>
    <name evidence="6" type="ORF">QQF64_032619</name>
</gene>
<dbReference type="Gene3D" id="1.20.5.1160">
    <property type="entry name" value="Vasodilator-stimulated phosphoprotein"/>
    <property type="match status" value="1"/>
</dbReference>
<protein>
    <recommendedName>
        <fullName evidence="5">IF rod domain-containing protein</fullName>
    </recommendedName>
</protein>
<keyword evidence="1 3" id="KW-0403">Intermediate filament</keyword>
<comment type="similarity">
    <text evidence="3">Belongs to the intermediate filament family.</text>
</comment>
<dbReference type="InterPro" id="IPR003054">
    <property type="entry name" value="Keratin_II"/>
</dbReference>
<feature type="coiled-coil region" evidence="4">
    <location>
        <begin position="331"/>
        <end position="404"/>
    </location>
</feature>
<evidence type="ECO:0000256" key="3">
    <source>
        <dbReference type="RuleBase" id="RU000685"/>
    </source>
</evidence>
<proteinExistence type="inferred from homology"/>
<sequence>MAGGQNRFFQREECCYILISTQKHTHLSAYKKVSSQEAAPSASQLSISLWAMSASNNSFSSRSMGSNPRSGEQIPRQGNSYFGFGSVSPAAAPIRPVSVNSSLLTPVDLQLDPELQAVKIQEKEEIKALNNRFASFIDKVRKLEQENKLLETKWQLLQKESKPDSKLEPMLKSYITVLRAQLDRVIKDKEHLDDELRNVHTQVEEQKHRYEDEINNRNMAENEFVLLKKDVDATYLYKNALEDKIAAILEDLSFFKSFYEQELRELQDDVKDMDVVVQMDNSRQLNMEKILDDLKRQHEEISASSRKEAEAWYKNKFDLISSQAEKCNTELKDNKGAIADVKRQITRLQNEIASAKLQRDHVEEQIQETKCSGEEAVRDAKEQIKSLEDALQKTKHEMTRHIRDYQELMNVKLALDIEIATYRKLLEGEENRLGR</sequence>
<name>A0ABR3N073_9TELE</name>
<reference evidence="6 7" key="1">
    <citation type="submission" date="2023-09" db="EMBL/GenBank/DDBJ databases">
        <authorList>
            <person name="Wang M."/>
        </authorList>
    </citation>
    <scope>NUCLEOTIDE SEQUENCE [LARGE SCALE GENOMIC DNA]</scope>
    <source>
        <strain evidence="6">GT-2023</strain>
        <tissue evidence="6">Liver</tissue>
    </source>
</reference>
<dbReference type="EMBL" id="JAYMGO010000008">
    <property type="protein sequence ID" value="KAL1270330.1"/>
    <property type="molecule type" value="Genomic_DNA"/>
</dbReference>
<dbReference type="Pfam" id="PF16208">
    <property type="entry name" value="Keratin_2_head"/>
    <property type="match status" value="1"/>
</dbReference>
<dbReference type="InterPro" id="IPR018039">
    <property type="entry name" value="IF_conserved"/>
</dbReference>
<dbReference type="Gene3D" id="1.20.5.500">
    <property type="entry name" value="Single helix bin"/>
    <property type="match status" value="1"/>
</dbReference>
<evidence type="ECO:0000256" key="2">
    <source>
        <dbReference type="ARBA" id="ARBA00023054"/>
    </source>
</evidence>
<evidence type="ECO:0000256" key="1">
    <source>
        <dbReference type="ARBA" id="ARBA00022754"/>
    </source>
</evidence>
<dbReference type="SUPFAM" id="SSF64593">
    <property type="entry name" value="Intermediate filament protein, coiled coil region"/>
    <property type="match status" value="3"/>
</dbReference>
<accession>A0ABR3N073</accession>